<dbReference type="EMBL" id="CAFBNF010000038">
    <property type="protein sequence ID" value="CAB4935963.1"/>
    <property type="molecule type" value="Genomic_DNA"/>
</dbReference>
<dbReference type="PROSITE" id="PS50928">
    <property type="entry name" value="ABC_TM1"/>
    <property type="match status" value="1"/>
</dbReference>
<dbReference type="InterPro" id="IPR025966">
    <property type="entry name" value="OppC_N"/>
</dbReference>
<dbReference type="GO" id="GO:0005886">
    <property type="term" value="C:plasma membrane"/>
    <property type="evidence" value="ECO:0007669"/>
    <property type="project" value="UniProtKB-SubCell"/>
</dbReference>
<proteinExistence type="predicted"/>
<feature type="domain" description="ABC transmembrane type-1" evidence="8">
    <location>
        <begin position="93"/>
        <end position="283"/>
    </location>
</feature>
<dbReference type="Pfam" id="PF12911">
    <property type="entry name" value="OppC_N"/>
    <property type="match status" value="1"/>
</dbReference>
<dbReference type="SUPFAM" id="SSF161098">
    <property type="entry name" value="MetI-like"/>
    <property type="match status" value="1"/>
</dbReference>
<dbReference type="Gene3D" id="1.10.3720.10">
    <property type="entry name" value="MetI-like"/>
    <property type="match status" value="1"/>
</dbReference>
<dbReference type="EMBL" id="CAFBOZ010000011">
    <property type="protein sequence ID" value="CAB4992569.1"/>
    <property type="molecule type" value="Genomic_DNA"/>
</dbReference>
<evidence type="ECO:0000256" key="1">
    <source>
        <dbReference type="ARBA" id="ARBA00004651"/>
    </source>
</evidence>
<dbReference type="InterPro" id="IPR000515">
    <property type="entry name" value="MetI-like"/>
</dbReference>
<evidence type="ECO:0000259" key="8">
    <source>
        <dbReference type="PROSITE" id="PS50928"/>
    </source>
</evidence>
<keyword evidence="3" id="KW-1003">Cell membrane</keyword>
<dbReference type="GO" id="GO:0055085">
    <property type="term" value="P:transmembrane transport"/>
    <property type="evidence" value="ECO:0007669"/>
    <property type="project" value="InterPro"/>
</dbReference>
<evidence type="ECO:0000256" key="3">
    <source>
        <dbReference type="ARBA" id="ARBA00022475"/>
    </source>
</evidence>
<evidence type="ECO:0000256" key="6">
    <source>
        <dbReference type="ARBA" id="ARBA00023136"/>
    </source>
</evidence>
<keyword evidence="6 7" id="KW-0472">Membrane</keyword>
<feature type="transmembrane region" description="Helical" evidence="7">
    <location>
        <begin position="266"/>
        <end position="287"/>
    </location>
</feature>
<feature type="transmembrane region" description="Helical" evidence="7">
    <location>
        <begin position="97"/>
        <end position="121"/>
    </location>
</feature>
<dbReference type="Pfam" id="PF00528">
    <property type="entry name" value="BPD_transp_1"/>
    <property type="match status" value="1"/>
</dbReference>
<keyword evidence="4 7" id="KW-0812">Transmembrane</keyword>
<reference evidence="9" key="1">
    <citation type="submission" date="2020-05" db="EMBL/GenBank/DDBJ databases">
        <authorList>
            <person name="Chiriac C."/>
            <person name="Salcher M."/>
            <person name="Ghai R."/>
            <person name="Kavagutti S V."/>
        </authorList>
    </citation>
    <scope>NUCLEOTIDE SEQUENCE</scope>
</reference>
<evidence type="ECO:0000256" key="7">
    <source>
        <dbReference type="SAM" id="Phobius"/>
    </source>
</evidence>
<name>A0A6J7IXU9_9ZZZZ</name>
<dbReference type="InterPro" id="IPR050366">
    <property type="entry name" value="BP-dependent_transpt_permease"/>
</dbReference>
<organism evidence="9">
    <name type="scientific">freshwater metagenome</name>
    <dbReference type="NCBI Taxonomy" id="449393"/>
    <lineage>
        <taxon>unclassified sequences</taxon>
        <taxon>metagenomes</taxon>
        <taxon>ecological metagenomes</taxon>
    </lineage>
</organism>
<dbReference type="CDD" id="cd06261">
    <property type="entry name" value="TM_PBP2"/>
    <property type="match status" value="1"/>
</dbReference>
<evidence type="ECO:0000256" key="2">
    <source>
        <dbReference type="ARBA" id="ARBA00022448"/>
    </source>
</evidence>
<evidence type="ECO:0000313" key="10">
    <source>
        <dbReference type="EMBL" id="CAB4992569.1"/>
    </source>
</evidence>
<feature type="transmembrane region" description="Helical" evidence="7">
    <location>
        <begin position="31"/>
        <end position="54"/>
    </location>
</feature>
<keyword evidence="2" id="KW-0813">Transport</keyword>
<dbReference type="InterPro" id="IPR035906">
    <property type="entry name" value="MetI-like_sf"/>
</dbReference>
<gene>
    <name evidence="9" type="ORF">UFOPK3773_00535</name>
    <name evidence="10" type="ORF">UFOPK3992_00136</name>
</gene>
<dbReference type="PANTHER" id="PTHR43386">
    <property type="entry name" value="OLIGOPEPTIDE TRANSPORT SYSTEM PERMEASE PROTEIN APPC"/>
    <property type="match status" value="1"/>
</dbReference>
<evidence type="ECO:0000313" key="9">
    <source>
        <dbReference type="EMBL" id="CAB4935963.1"/>
    </source>
</evidence>
<feature type="transmembrane region" description="Helical" evidence="7">
    <location>
        <begin position="133"/>
        <end position="152"/>
    </location>
</feature>
<feature type="transmembrane region" description="Helical" evidence="7">
    <location>
        <begin position="206"/>
        <end position="227"/>
    </location>
</feature>
<sequence>MTVMVEPVPVSSSFARPPGAGFTRHLNGSDWLAIAAGAVVALIVLIAIISPWIAPYDPYALDPLNALAPPSPAHLLGTDDLGRDIFSRLLVGSRTTLLGPFIVVCAAAMVGTLLALTAAWFGGWYDSVISRALDILFAFPALILALTVTSLFGTGFVAPVVALSIAYVPIVARIMRAAALREQSLPYIEALEVQGFPSMHIWRRHLLPNLAPLLFVQCAISFGYAMLELAALSFLGLGLQPPAANWGLMIANGQPSLLAGSPEQSLFAALAVVVTVIAFTLVAENLAGRFEAGRP</sequence>
<evidence type="ECO:0000256" key="4">
    <source>
        <dbReference type="ARBA" id="ARBA00022692"/>
    </source>
</evidence>
<comment type="subcellular location">
    <subcellularLocation>
        <location evidence="1">Cell membrane</location>
        <topology evidence="1">Multi-pass membrane protein</topology>
    </subcellularLocation>
</comment>
<keyword evidence="5 7" id="KW-1133">Transmembrane helix</keyword>
<protein>
    <submittedName>
        <fullName evidence="9">Unannotated protein</fullName>
    </submittedName>
</protein>
<accession>A0A6J7IXU9</accession>
<evidence type="ECO:0000256" key="5">
    <source>
        <dbReference type="ARBA" id="ARBA00022989"/>
    </source>
</evidence>
<dbReference type="AlphaFoldDB" id="A0A6J7IXU9"/>
<dbReference type="PANTHER" id="PTHR43386:SF25">
    <property type="entry name" value="PEPTIDE ABC TRANSPORTER PERMEASE PROTEIN"/>
    <property type="match status" value="1"/>
</dbReference>